<dbReference type="InterPro" id="IPR011989">
    <property type="entry name" value="ARM-like"/>
</dbReference>
<dbReference type="GO" id="GO:0005634">
    <property type="term" value="C:nucleus"/>
    <property type="evidence" value="ECO:0007669"/>
    <property type="project" value="TreeGrafter"/>
</dbReference>
<gene>
    <name evidence="2" type="ORF">GJ744_004783</name>
</gene>
<comment type="similarity">
    <text evidence="1">Belongs to the TTI2 family.</text>
</comment>
<sequence>MDDILCSLKSLLESRHSPPETLPPIQKCLSVFANCEGDRFWEQLPVLLEELLISIIKPLFTSRATSSAYRARFVDDYEKPWKDCATWSVDILRWIVNQYGTLSAPLRKQAIDAQFSLFVPPILNLLDDQDLTLKQAGCDLLQILCNHIADCKSGVFKHTGLTKVFEDCLAPNMLLLPSLTPEKESLQILSSLYPAYRVLVKASFLTSSSTPPSDPGKLIVLLPERTIVSRQARDQHNKRQAMLDRILRSGILAGYTHASENVKIATLLVSEMSDVVAMMGASSAKYLSTLLPLLRSIMTNPLAIAHQPLLRCAAMAMQELILHCWPRIAEVWWQECLRAVVGLWLLLSEEDQSNTQELRDDAKGLIDLLVRIGGRLEARKELSVLEEEYENLKGLV</sequence>
<dbReference type="OrthoDB" id="6417021at2759"/>
<dbReference type="Gene3D" id="1.25.10.10">
    <property type="entry name" value="Leucine-rich Repeat Variant"/>
    <property type="match status" value="1"/>
</dbReference>
<dbReference type="Pfam" id="PF10521">
    <property type="entry name" value="Tti2"/>
    <property type="match status" value="1"/>
</dbReference>
<dbReference type="InterPro" id="IPR018870">
    <property type="entry name" value="Tti2"/>
</dbReference>
<reference evidence="2" key="1">
    <citation type="submission" date="2020-02" db="EMBL/GenBank/DDBJ databases">
        <authorList>
            <person name="Palmer J.M."/>
        </authorList>
    </citation>
    <scope>NUCLEOTIDE SEQUENCE</scope>
    <source>
        <strain evidence="2">EPUS1.4</strain>
        <tissue evidence="2">Thallus</tissue>
    </source>
</reference>
<evidence type="ECO:0000256" key="1">
    <source>
        <dbReference type="ARBA" id="ARBA00034736"/>
    </source>
</evidence>
<dbReference type="PANTHER" id="PTHR32226:SF2">
    <property type="entry name" value="TELO2-INTERACTING PROTEIN 2"/>
    <property type="match status" value="1"/>
</dbReference>
<comment type="caution">
    <text evidence="2">The sequence shown here is derived from an EMBL/GenBank/DDBJ whole genome shotgun (WGS) entry which is preliminary data.</text>
</comment>
<dbReference type="EMBL" id="JAACFV010000206">
    <property type="protein sequence ID" value="KAF7502969.1"/>
    <property type="molecule type" value="Genomic_DNA"/>
</dbReference>
<name>A0A8H7A8L3_9EURO</name>
<dbReference type="PANTHER" id="PTHR32226">
    <property type="entry name" value="TELO2-INTERACTING PROTEIN 2"/>
    <property type="match status" value="1"/>
</dbReference>
<accession>A0A8H7A8L3</accession>
<evidence type="ECO:0000313" key="2">
    <source>
        <dbReference type="EMBL" id="KAF7502969.1"/>
    </source>
</evidence>
<dbReference type="GO" id="GO:0110078">
    <property type="term" value="C:TTT Hsp90 cochaperone complex"/>
    <property type="evidence" value="ECO:0007669"/>
    <property type="project" value="InterPro"/>
</dbReference>
<dbReference type="Proteomes" id="UP000606974">
    <property type="component" value="Unassembled WGS sequence"/>
</dbReference>
<dbReference type="GO" id="GO:0005829">
    <property type="term" value="C:cytosol"/>
    <property type="evidence" value="ECO:0007669"/>
    <property type="project" value="TreeGrafter"/>
</dbReference>
<organism evidence="2 3">
    <name type="scientific">Endocarpon pusillum</name>
    <dbReference type="NCBI Taxonomy" id="364733"/>
    <lineage>
        <taxon>Eukaryota</taxon>
        <taxon>Fungi</taxon>
        <taxon>Dikarya</taxon>
        <taxon>Ascomycota</taxon>
        <taxon>Pezizomycotina</taxon>
        <taxon>Eurotiomycetes</taxon>
        <taxon>Chaetothyriomycetidae</taxon>
        <taxon>Verrucariales</taxon>
        <taxon>Verrucariaceae</taxon>
        <taxon>Endocarpon</taxon>
    </lineage>
</organism>
<dbReference type="InterPro" id="IPR016024">
    <property type="entry name" value="ARM-type_fold"/>
</dbReference>
<protein>
    <submittedName>
        <fullName evidence="2">Uncharacterized protein</fullName>
    </submittedName>
</protein>
<evidence type="ECO:0000313" key="3">
    <source>
        <dbReference type="Proteomes" id="UP000606974"/>
    </source>
</evidence>
<proteinExistence type="inferred from homology"/>
<dbReference type="SUPFAM" id="SSF48371">
    <property type="entry name" value="ARM repeat"/>
    <property type="match status" value="1"/>
</dbReference>
<keyword evidence="3" id="KW-1185">Reference proteome</keyword>
<dbReference type="AlphaFoldDB" id="A0A8H7A8L3"/>